<proteinExistence type="predicted"/>
<keyword evidence="3" id="KW-1185">Reference proteome</keyword>
<gene>
    <name evidence="2" type="ORF">OE88DRAFT_399172</name>
</gene>
<feature type="region of interest" description="Disordered" evidence="1">
    <location>
        <begin position="1"/>
        <end position="24"/>
    </location>
</feature>
<dbReference type="EMBL" id="ML213516">
    <property type="protein sequence ID" value="TFK49221.1"/>
    <property type="molecule type" value="Genomic_DNA"/>
</dbReference>
<accession>A0A5C3N659</accession>
<evidence type="ECO:0000313" key="2">
    <source>
        <dbReference type="EMBL" id="TFK49221.1"/>
    </source>
</evidence>
<dbReference type="Proteomes" id="UP000305948">
    <property type="component" value="Unassembled WGS sequence"/>
</dbReference>
<dbReference type="AlphaFoldDB" id="A0A5C3N659"/>
<evidence type="ECO:0000256" key="1">
    <source>
        <dbReference type="SAM" id="MobiDB-lite"/>
    </source>
</evidence>
<reference evidence="2 3" key="1">
    <citation type="journal article" date="2019" name="Nat. Ecol. Evol.">
        <title>Megaphylogeny resolves global patterns of mushroom evolution.</title>
        <authorList>
            <person name="Varga T."/>
            <person name="Krizsan K."/>
            <person name="Foldi C."/>
            <person name="Dima B."/>
            <person name="Sanchez-Garcia M."/>
            <person name="Sanchez-Ramirez S."/>
            <person name="Szollosi G.J."/>
            <person name="Szarkandi J.G."/>
            <person name="Papp V."/>
            <person name="Albert L."/>
            <person name="Andreopoulos W."/>
            <person name="Angelini C."/>
            <person name="Antonin V."/>
            <person name="Barry K.W."/>
            <person name="Bougher N.L."/>
            <person name="Buchanan P."/>
            <person name="Buyck B."/>
            <person name="Bense V."/>
            <person name="Catcheside P."/>
            <person name="Chovatia M."/>
            <person name="Cooper J."/>
            <person name="Damon W."/>
            <person name="Desjardin D."/>
            <person name="Finy P."/>
            <person name="Geml J."/>
            <person name="Haridas S."/>
            <person name="Hughes K."/>
            <person name="Justo A."/>
            <person name="Karasinski D."/>
            <person name="Kautmanova I."/>
            <person name="Kiss B."/>
            <person name="Kocsube S."/>
            <person name="Kotiranta H."/>
            <person name="LaButti K.M."/>
            <person name="Lechner B.E."/>
            <person name="Liimatainen K."/>
            <person name="Lipzen A."/>
            <person name="Lukacs Z."/>
            <person name="Mihaltcheva S."/>
            <person name="Morgado L.N."/>
            <person name="Niskanen T."/>
            <person name="Noordeloos M.E."/>
            <person name="Ohm R.A."/>
            <person name="Ortiz-Santana B."/>
            <person name="Ovrebo C."/>
            <person name="Racz N."/>
            <person name="Riley R."/>
            <person name="Savchenko A."/>
            <person name="Shiryaev A."/>
            <person name="Soop K."/>
            <person name="Spirin V."/>
            <person name="Szebenyi C."/>
            <person name="Tomsovsky M."/>
            <person name="Tulloss R.E."/>
            <person name="Uehling J."/>
            <person name="Grigoriev I.V."/>
            <person name="Vagvolgyi C."/>
            <person name="Papp T."/>
            <person name="Martin F.M."/>
            <person name="Miettinen O."/>
            <person name="Hibbett D.S."/>
            <person name="Nagy L.G."/>
        </authorList>
    </citation>
    <scope>NUCLEOTIDE SEQUENCE [LARGE SCALE GENOMIC DNA]</scope>
    <source>
        <strain evidence="2 3">OMC1185</strain>
    </source>
</reference>
<name>A0A5C3N659_9AGAM</name>
<protein>
    <submittedName>
        <fullName evidence="2">Uncharacterized protein</fullName>
    </submittedName>
</protein>
<sequence length="127" mass="14135">MQKRTPKRTQLSSMSVMLPGGDAEATQRGDVTLLRQAASMSDRGCTARRARLGTRRLAYRNTTIQPSGRRLLFGFHPSGSPHCMDIKEAAVRISLLEQFLPPEPKDMSCCTGITPTKHDRPKLYASY</sequence>
<evidence type="ECO:0000313" key="3">
    <source>
        <dbReference type="Proteomes" id="UP000305948"/>
    </source>
</evidence>
<organism evidence="2 3">
    <name type="scientific">Heliocybe sulcata</name>
    <dbReference type="NCBI Taxonomy" id="5364"/>
    <lineage>
        <taxon>Eukaryota</taxon>
        <taxon>Fungi</taxon>
        <taxon>Dikarya</taxon>
        <taxon>Basidiomycota</taxon>
        <taxon>Agaricomycotina</taxon>
        <taxon>Agaricomycetes</taxon>
        <taxon>Gloeophyllales</taxon>
        <taxon>Gloeophyllaceae</taxon>
        <taxon>Heliocybe</taxon>
    </lineage>
</organism>